<proteinExistence type="predicted"/>
<comment type="caution">
    <text evidence="2">The sequence shown here is derived from an EMBL/GenBank/DDBJ whole genome shotgun (WGS) entry which is preliminary data.</text>
</comment>
<protein>
    <recommendedName>
        <fullName evidence="1">Lantibiotic dehydratase N-terminal domain-containing protein</fullName>
    </recommendedName>
</protein>
<reference evidence="2 3" key="1">
    <citation type="submission" date="2015-02" db="EMBL/GenBank/DDBJ databases">
        <authorList>
            <person name="Ju K.-S."/>
            <person name="Doroghazi J.R."/>
            <person name="Metcalf W."/>
        </authorList>
    </citation>
    <scope>NUCLEOTIDE SEQUENCE [LARGE SCALE GENOMIC DNA]</scope>
    <source>
        <strain evidence="2 3">ATCC 31215</strain>
    </source>
</reference>
<dbReference type="EMBL" id="JZKH01000015">
    <property type="protein sequence ID" value="KJS62231.1"/>
    <property type="molecule type" value="Genomic_DNA"/>
</dbReference>
<feature type="domain" description="Lantibiotic dehydratase N-terminal" evidence="1">
    <location>
        <begin position="57"/>
        <end position="589"/>
    </location>
</feature>
<gene>
    <name evidence="2" type="ORF">VM95_10305</name>
</gene>
<dbReference type="InterPro" id="IPR036390">
    <property type="entry name" value="WH_DNA-bd_sf"/>
</dbReference>
<evidence type="ECO:0000313" key="2">
    <source>
        <dbReference type="EMBL" id="KJS62231.1"/>
    </source>
</evidence>
<keyword evidence="3" id="KW-1185">Reference proteome</keyword>
<dbReference type="Proteomes" id="UP000033699">
    <property type="component" value="Unassembled WGS sequence"/>
</dbReference>
<dbReference type="PATRIC" id="fig|359131.3.peg.1673"/>
<name>A0A0F2TI85_STRR3</name>
<dbReference type="InterPro" id="IPR006827">
    <property type="entry name" value="Lant_deHydtase_N"/>
</dbReference>
<dbReference type="RefSeq" id="WP_045694387.1">
    <property type="nucleotide sequence ID" value="NZ_JZKH01000015.1"/>
</dbReference>
<evidence type="ECO:0000313" key="3">
    <source>
        <dbReference type="Proteomes" id="UP000033699"/>
    </source>
</evidence>
<dbReference type="Pfam" id="PF04738">
    <property type="entry name" value="Lant_dehydr_N"/>
    <property type="match status" value="1"/>
</dbReference>
<evidence type="ECO:0000259" key="1">
    <source>
        <dbReference type="Pfam" id="PF04738"/>
    </source>
</evidence>
<dbReference type="SUPFAM" id="SSF46785">
    <property type="entry name" value="Winged helix' DNA-binding domain"/>
    <property type="match status" value="1"/>
</dbReference>
<dbReference type="AlphaFoldDB" id="A0A0F2TI85"/>
<organism evidence="2 3">
    <name type="scientific">Streptomyces rubellomurinus (strain ATCC 31215)</name>
    <dbReference type="NCBI Taxonomy" id="359131"/>
    <lineage>
        <taxon>Bacteria</taxon>
        <taxon>Bacillati</taxon>
        <taxon>Actinomycetota</taxon>
        <taxon>Actinomycetes</taxon>
        <taxon>Kitasatosporales</taxon>
        <taxon>Streptomycetaceae</taxon>
        <taxon>Streptomyces</taxon>
    </lineage>
</organism>
<accession>A0A0F2TI85</accession>
<dbReference type="OrthoDB" id="8428173at2"/>
<sequence>MTAPVRSGAAETKATSSWLVANDVLIKTTGFPFESLASLRAQDISESVRALLEVCRDDRFLEAVMMSSPDAFEQLDRWLAKNPDPTRFRSDDRRKALLAAMYLQRFCAKNESTSFFGPVFWARLTDDSTVTLEQGEAGTEARRAVFWSHWAAQVIADRMAADADVMPFLVPVRPPNLVEREGLLRGVHFVDHPIQVSDIPPPAAGSPQSVLFKLVDGNRTVQECSDTLGITVTEAAELLRGLEAHGLVRLRLDIPVGMLEPMHHVRTFVATLPGEARTRWTRICDELDRLRERFRRAEGLRERQAALGATRTRFEEITGAASTRGAGGHYTDRAIVIEECLHTWKRFDIGGPVRDYLENELPIALNLLFELPLARRRARAAEVDRWFLHCFGSDRSVPLDEVLLAWSRDGHAFGTQLRALDRRVLESGPCAISDVLHQNSDRRSVNLDLAWGRERAGTVNFDTWCVAGADVLLGATDQDALNRGDFLSVIGEVHGLHDQLLQGLWTDLHPNADALTREIADIVSELSDTTICDPVMWHWRKTIARAPALPEVEFAGRSPRPLGRFARARDLSVRHAGDRLHLYAEPLGRISLTRPPLRSWGDEVETLFTLFTGARSIGPDDGLRRVPEHVNHLPRLTVGRTVVHRETWWLPPPPKARWRAMTAENQRLGRWAQEEFGLPDEVYVKFSAEPKPVFVDFRIPVLVELFTRFWQRATAPAKVVEMLPDSKNLWVRDGSGRHTCELRVGCYHSEK</sequence>